<gene>
    <name evidence="1" type="ORF">EHS25_004040</name>
</gene>
<keyword evidence="2" id="KW-1185">Reference proteome</keyword>
<name>A0A427YT31_9TREE</name>
<reference evidence="1 2" key="1">
    <citation type="submission" date="2018-11" db="EMBL/GenBank/DDBJ databases">
        <title>Genome sequence of Saitozyma podzolica DSM 27192.</title>
        <authorList>
            <person name="Aliyu H."/>
            <person name="Gorte O."/>
            <person name="Ochsenreither K."/>
        </authorList>
    </citation>
    <scope>NUCLEOTIDE SEQUENCE [LARGE SCALE GENOMIC DNA]</scope>
    <source>
        <strain evidence="1 2">DSM 27192</strain>
    </source>
</reference>
<organism evidence="1 2">
    <name type="scientific">Saitozyma podzolica</name>
    <dbReference type="NCBI Taxonomy" id="1890683"/>
    <lineage>
        <taxon>Eukaryota</taxon>
        <taxon>Fungi</taxon>
        <taxon>Dikarya</taxon>
        <taxon>Basidiomycota</taxon>
        <taxon>Agaricomycotina</taxon>
        <taxon>Tremellomycetes</taxon>
        <taxon>Tremellales</taxon>
        <taxon>Trimorphomycetaceae</taxon>
        <taxon>Saitozyma</taxon>
    </lineage>
</organism>
<sequence length="116" mass="12653">MWENPRGDSSPMALSGAWSCFPVSARWPAAPDRYRGRSPQSRKGIGRSGCWVCWVQLGDSERPLASPAAIAIPFLRDKESSTDQLDADDPGGYRRQWLLAAGPGLALALTFPPLRV</sequence>
<dbReference type="AlphaFoldDB" id="A0A427YT31"/>
<proteinExistence type="predicted"/>
<accession>A0A427YT31</accession>
<dbReference type="EMBL" id="RSCD01000002">
    <property type="protein sequence ID" value="RSH94237.1"/>
    <property type="molecule type" value="Genomic_DNA"/>
</dbReference>
<evidence type="ECO:0000313" key="1">
    <source>
        <dbReference type="EMBL" id="RSH94237.1"/>
    </source>
</evidence>
<dbReference type="Proteomes" id="UP000279259">
    <property type="component" value="Unassembled WGS sequence"/>
</dbReference>
<comment type="caution">
    <text evidence="1">The sequence shown here is derived from an EMBL/GenBank/DDBJ whole genome shotgun (WGS) entry which is preliminary data.</text>
</comment>
<protein>
    <submittedName>
        <fullName evidence="1">Uncharacterized protein</fullName>
    </submittedName>
</protein>
<evidence type="ECO:0000313" key="2">
    <source>
        <dbReference type="Proteomes" id="UP000279259"/>
    </source>
</evidence>